<evidence type="ECO:0000256" key="9">
    <source>
        <dbReference type="ARBA" id="ARBA00047899"/>
    </source>
</evidence>
<evidence type="ECO:0000256" key="8">
    <source>
        <dbReference type="ARBA" id="ARBA00022840"/>
    </source>
</evidence>
<comment type="similarity">
    <text evidence="1">In the N-terminal section; belongs to the leguminous lectin family.</text>
</comment>
<evidence type="ECO:0000313" key="13">
    <source>
        <dbReference type="Proteomes" id="UP000237347"/>
    </source>
</evidence>
<evidence type="ECO:0000256" key="6">
    <source>
        <dbReference type="ARBA" id="ARBA00022741"/>
    </source>
</evidence>
<dbReference type="Pfam" id="PF00069">
    <property type="entry name" value="Pkinase"/>
    <property type="match status" value="1"/>
</dbReference>
<keyword evidence="4" id="KW-0723">Serine/threonine-protein kinase</keyword>
<comment type="catalytic activity">
    <reaction evidence="9">
        <text>L-threonyl-[protein] + ATP = O-phospho-L-threonyl-[protein] + ADP + H(+)</text>
        <dbReference type="Rhea" id="RHEA:46608"/>
        <dbReference type="Rhea" id="RHEA-COMP:11060"/>
        <dbReference type="Rhea" id="RHEA-COMP:11605"/>
        <dbReference type="ChEBI" id="CHEBI:15378"/>
        <dbReference type="ChEBI" id="CHEBI:30013"/>
        <dbReference type="ChEBI" id="CHEBI:30616"/>
        <dbReference type="ChEBI" id="CHEBI:61977"/>
        <dbReference type="ChEBI" id="CHEBI:456216"/>
        <dbReference type="EC" id="2.7.11.1"/>
    </reaction>
</comment>
<dbReference type="GO" id="GO:0004674">
    <property type="term" value="F:protein serine/threonine kinase activity"/>
    <property type="evidence" value="ECO:0007669"/>
    <property type="project" value="UniProtKB-KW"/>
</dbReference>
<keyword evidence="7 12" id="KW-0418">Kinase</keyword>
<dbReference type="FunFam" id="1.10.510.10:FF:000108">
    <property type="entry name" value="L-type lectin-domain containing receptor kinase S.4"/>
    <property type="match status" value="1"/>
</dbReference>
<evidence type="ECO:0000256" key="1">
    <source>
        <dbReference type="ARBA" id="ARBA00008536"/>
    </source>
</evidence>
<reference evidence="12 13" key="1">
    <citation type="journal article" date="2018" name="Sci. Data">
        <title>The draft genome sequence of cork oak.</title>
        <authorList>
            <person name="Ramos A.M."/>
            <person name="Usie A."/>
            <person name="Barbosa P."/>
            <person name="Barros P.M."/>
            <person name="Capote T."/>
            <person name="Chaves I."/>
            <person name="Simoes F."/>
            <person name="Abreu I."/>
            <person name="Carrasquinho I."/>
            <person name="Faro C."/>
            <person name="Guimaraes J.B."/>
            <person name="Mendonca D."/>
            <person name="Nobrega F."/>
            <person name="Rodrigues L."/>
            <person name="Saibo N.J.M."/>
            <person name="Varela M.C."/>
            <person name="Egas C."/>
            <person name="Matos J."/>
            <person name="Miguel C.M."/>
            <person name="Oliveira M.M."/>
            <person name="Ricardo C.P."/>
            <person name="Goncalves S."/>
        </authorList>
    </citation>
    <scope>NUCLEOTIDE SEQUENCE [LARGE SCALE GENOMIC DNA]</scope>
    <source>
        <strain evidence="13">cv. HL8</strain>
    </source>
</reference>
<accession>A0AAW0M8Y5</accession>
<feature type="domain" description="Protein kinase" evidence="11">
    <location>
        <begin position="1"/>
        <end position="212"/>
    </location>
</feature>
<dbReference type="Gene3D" id="1.10.510.10">
    <property type="entry name" value="Transferase(Phosphotransferase) domain 1"/>
    <property type="match status" value="1"/>
</dbReference>
<evidence type="ECO:0000256" key="4">
    <source>
        <dbReference type="ARBA" id="ARBA00022527"/>
    </source>
</evidence>
<organism evidence="12 13">
    <name type="scientific">Quercus suber</name>
    <name type="common">Cork oak</name>
    <dbReference type="NCBI Taxonomy" id="58331"/>
    <lineage>
        <taxon>Eukaryota</taxon>
        <taxon>Viridiplantae</taxon>
        <taxon>Streptophyta</taxon>
        <taxon>Embryophyta</taxon>
        <taxon>Tracheophyta</taxon>
        <taxon>Spermatophyta</taxon>
        <taxon>Magnoliopsida</taxon>
        <taxon>eudicotyledons</taxon>
        <taxon>Gunneridae</taxon>
        <taxon>Pentapetalae</taxon>
        <taxon>rosids</taxon>
        <taxon>fabids</taxon>
        <taxon>Fagales</taxon>
        <taxon>Fagaceae</taxon>
        <taxon>Quercus</taxon>
    </lineage>
</organism>
<evidence type="ECO:0000256" key="5">
    <source>
        <dbReference type="ARBA" id="ARBA00022679"/>
    </source>
</evidence>
<dbReference type="SUPFAM" id="SSF56112">
    <property type="entry name" value="Protein kinase-like (PK-like)"/>
    <property type="match status" value="1"/>
</dbReference>
<protein>
    <recommendedName>
        <fullName evidence="3">non-specific serine/threonine protein kinase</fullName>
        <ecNumber evidence="3">2.7.11.1</ecNumber>
    </recommendedName>
</protein>
<dbReference type="InterPro" id="IPR008271">
    <property type="entry name" value="Ser/Thr_kinase_AS"/>
</dbReference>
<comment type="similarity">
    <text evidence="2">In the C-terminal section; belongs to the protein kinase superfamily. Ser/Thr protein kinase family.</text>
</comment>
<evidence type="ECO:0000259" key="11">
    <source>
        <dbReference type="PROSITE" id="PS50011"/>
    </source>
</evidence>
<evidence type="ECO:0000313" key="12">
    <source>
        <dbReference type="EMBL" id="KAK7859748.1"/>
    </source>
</evidence>
<keyword evidence="8" id="KW-0067">ATP-binding</keyword>
<dbReference type="EC" id="2.7.11.1" evidence="3"/>
<dbReference type="InterPro" id="IPR050528">
    <property type="entry name" value="L-type_Lectin-RKs"/>
</dbReference>
<dbReference type="SMART" id="SM00220">
    <property type="entry name" value="S_TKc"/>
    <property type="match status" value="1"/>
</dbReference>
<comment type="catalytic activity">
    <reaction evidence="10">
        <text>L-seryl-[protein] + ATP = O-phospho-L-seryl-[protein] + ADP + H(+)</text>
        <dbReference type="Rhea" id="RHEA:17989"/>
        <dbReference type="Rhea" id="RHEA-COMP:9863"/>
        <dbReference type="Rhea" id="RHEA-COMP:11604"/>
        <dbReference type="ChEBI" id="CHEBI:15378"/>
        <dbReference type="ChEBI" id="CHEBI:29999"/>
        <dbReference type="ChEBI" id="CHEBI:30616"/>
        <dbReference type="ChEBI" id="CHEBI:83421"/>
        <dbReference type="ChEBI" id="CHEBI:456216"/>
        <dbReference type="EC" id="2.7.11.1"/>
    </reaction>
</comment>
<keyword evidence="5" id="KW-0808">Transferase</keyword>
<keyword evidence="13" id="KW-1185">Reference proteome</keyword>
<evidence type="ECO:0000256" key="2">
    <source>
        <dbReference type="ARBA" id="ARBA00010217"/>
    </source>
</evidence>
<dbReference type="InterPro" id="IPR000719">
    <property type="entry name" value="Prot_kinase_dom"/>
</dbReference>
<keyword evidence="6" id="KW-0547">Nucleotide-binding</keyword>
<dbReference type="InterPro" id="IPR011009">
    <property type="entry name" value="Kinase-like_dom_sf"/>
</dbReference>
<dbReference type="Proteomes" id="UP000237347">
    <property type="component" value="Unassembled WGS sequence"/>
</dbReference>
<dbReference type="PROSITE" id="PS00108">
    <property type="entry name" value="PROTEIN_KINASE_ST"/>
    <property type="match status" value="1"/>
</dbReference>
<name>A0AAW0M8Y5_QUESU</name>
<proteinExistence type="inferred from homology"/>
<dbReference type="EMBL" id="PKMF04000010">
    <property type="protein sequence ID" value="KAK7859748.1"/>
    <property type="molecule type" value="Genomic_DNA"/>
</dbReference>
<dbReference type="PANTHER" id="PTHR27007">
    <property type="match status" value="1"/>
</dbReference>
<evidence type="ECO:0000256" key="7">
    <source>
        <dbReference type="ARBA" id="ARBA00022777"/>
    </source>
</evidence>
<dbReference type="GO" id="GO:0005524">
    <property type="term" value="F:ATP binding"/>
    <property type="evidence" value="ECO:0007669"/>
    <property type="project" value="UniProtKB-KW"/>
</dbReference>
<sequence>MSNGSLDKYLFDQPQVTLSWSQRFKVIKGVASGLFYLHEGWDQVVIHRDVKASNVLLDGELNGKLGDFGLARLYDHGTDPQTTHVVGTLGYLAPEHTRSGKATRSTDVFAFGAFMLEVACDYVAEELQLVLKLGLLCSHSEAAARPSMRQVVQYLEGDVPFPDLTSLCLSSTGLAFAHRDGFDDFFMSYPSSMNQAFSHTSSVAESLLSGGR</sequence>
<gene>
    <name evidence="12" type="primary">LECRK41_5</name>
    <name evidence="12" type="ORF">CFP56_002119</name>
</gene>
<keyword evidence="12" id="KW-0675">Receptor</keyword>
<dbReference type="PROSITE" id="PS50011">
    <property type="entry name" value="PROTEIN_KINASE_DOM"/>
    <property type="match status" value="1"/>
</dbReference>
<comment type="caution">
    <text evidence="12">The sequence shown here is derived from an EMBL/GenBank/DDBJ whole genome shotgun (WGS) entry which is preliminary data.</text>
</comment>
<evidence type="ECO:0000256" key="10">
    <source>
        <dbReference type="ARBA" id="ARBA00048679"/>
    </source>
</evidence>
<evidence type="ECO:0000256" key="3">
    <source>
        <dbReference type="ARBA" id="ARBA00012513"/>
    </source>
</evidence>
<dbReference type="AlphaFoldDB" id="A0AAW0M8Y5"/>